<dbReference type="GO" id="GO:0016887">
    <property type="term" value="F:ATP hydrolysis activity"/>
    <property type="evidence" value="ECO:0007669"/>
    <property type="project" value="RHEA"/>
</dbReference>
<dbReference type="OrthoDB" id="9806690at2"/>
<feature type="domain" description="UvrD-like helicase C-terminal" evidence="12">
    <location>
        <begin position="281"/>
        <end position="563"/>
    </location>
</feature>
<evidence type="ECO:0000256" key="5">
    <source>
        <dbReference type="ARBA" id="ARBA00022840"/>
    </source>
</evidence>
<organism evidence="13 14">
    <name type="scientific">Buchnera aphidicola subsp. Tuberolachnus salignus</name>
    <dbReference type="NCBI Taxonomy" id="98804"/>
    <lineage>
        <taxon>Bacteria</taxon>
        <taxon>Pseudomonadati</taxon>
        <taxon>Pseudomonadota</taxon>
        <taxon>Gammaproteobacteria</taxon>
        <taxon>Enterobacterales</taxon>
        <taxon>Erwiniaceae</taxon>
        <taxon>Buchnera</taxon>
    </lineage>
</organism>
<dbReference type="SUPFAM" id="SSF52540">
    <property type="entry name" value="P-loop containing nucleoside triphosphate hydrolases"/>
    <property type="match status" value="1"/>
</dbReference>
<keyword evidence="5 10" id="KW-0067">ATP-binding</keyword>
<evidence type="ECO:0000256" key="9">
    <source>
        <dbReference type="ARBA" id="ARBA00048988"/>
    </source>
</evidence>
<dbReference type="EC" id="5.6.2.4" evidence="8"/>
<evidence type="ECO:0000256" key="8">
    <source>
        <dbReference type="ARBA" id="ARBA00034808"/>
    </source>
</evidence>
<gene>
    <name evidence="13" type="primary">rep</name>
    <name evidence="13" type="ORF">BTSPAZIEG_0409</name>
</gene>
<feature type="domain" description="UvrD-like helicase ATP-binding" evidence="11">
    <location>
        <begin position="1"/>
        <end position="280"/>
    </location>
</feature>
<evidence type="ECO:0000313" key="13">
    <source>
        <dbReference type="EMBL" id="CUR53360.1"/>
    </source>
</evidence>
<keyword evidence="3 10" id="KW-0378">Hydrolase</keyword>
<dbReference type="GO" id="GO:0005524">
    <property type="term" value="F:ATP binding"/>
    <property type="evidence" value="ECO:0007669"/>
    <property type="project" value="UniProtKB-UniRule"/>
</dbReference>
<evidence type="ECO:0000256" key="4">
    <source>
        <dbReference type="ARBA" id="ARBA00022806"/>
    </source>
</evidence>
<evidence type="ECO:0000256" key="7">
    <source>
        <dbReference type="ARBA" id="ARBA00034617"/>
    </source>
</evidence>
<dbReference type="InterPro" id="IPR014017">
    <property type="entry name" value="DNA_helicase_UvrD-like_C"/>
</dbReference>
<dbReference type="PROSITE" id="PS51198">
    <property type="entry name" value="UVRD_HELICASE_ATP_BIND"/>
    <property type="match status" value="1"/>
</dbReference>
<dbReference type="InterPro" id="IPR014016">
    <property type="entry name" value="UvrD-like_ATP-bd"/>
</dbReference>
<dbReference type="EMBL" id="LN890285">
    <property type="protein sequence ID" value="CUR53360.1"/>
    <property type="molecule type" value="Genomic_DNA"/>
</dbReference>
<keyword evidence="6" id="KW-0413">Isomerase</keyword>
<name>A0A160SX39_BUCTT</name>
<dbReference type="PROSITE" id="PS51217">
    <property type="entry name" value="UVRD_HELICASE_CTER"/>
    <property type="match status" value="1"/>
</dbReference>
<feature type="binding site" evidence="10">
    <location>
        <begin position="22"/>
        <end position="29"/>
    </location>
    <ligand>
        <name>ATP</name>
        <dbReference type="ChEBI" id="CHEBI:30616"/>
    </ligand>
</feature>
<evidence type="ECO:0000259" key="12">
    <source>
        <dbReference type="PROSITE" id="PS51217"/>
    </source>
</evidence>
<reference evidence="14" key="1">
    <citation type="submission" date="2015-10" db="EMBL/GenBank/DDBJ databases">
        <authorList>
            <person name="Manzano-Marin A."/>
            <person name="Manzano-Marin A."/>
        </authorList>
    </citation>
    <scope>NUCLEOTIDE SEQUENCE [LARGE SCALE GENOMIC DNA]</scope>
    <source>
        <strain evidence="14">BTs</strain>
    </source>
</reference>
<evidence type="ECO:0000313" key="14">
    <source>
        <dbReference type="Proteomes" id="UP000243633"/>
    </source>
</evidence>
<dbReference type="Gene3D" id="1.10.486.10">
    <property type="entry name" value="PCRA, domain 4"/>
    <property type="match status" value="1"/>
</dbReference>
<dbReference type="InterPro" id="IPR013986">
    <property type="entry name" value="DExx_box_DNA_helicase_dom_sf"/>
</dbReference>
<dbReference type="InterPro" id="IPR027417">
    <property type="entry name" value="P-loop_NTPase"/>
</dbReference>
<evidence type="ECO:0000256" key="2">
    <source>
        <dbReference type="ARBA" id="ARBA00022741"/>
    </source>
</evidence>
<dbReference type="GO" id="GO:0005829">
    <property type="term" value="C:cytosol"/>
    <property type="evidence" value="ECO:0007669"/>
    <property type="project" value="TreeGrafter"/>
</dbReference>
<comment type="catalytic activity">
    <reaction evidence="9">
        <text>ATP + H2O = ADP + phosphate + H(+)</text>
        <dbReference type="Rhea" id="RHEA:13065"/>
        <dbReference type="ChEBI" id="CHEBI:15377"/>
        <dbReference type="ChEBI" id="CHEBI:15378"/>
        <dbReference type="ChEBI" id="CHEBI:30616"/>
        <dbReference type="ChEBI" id="CHEBI:43474"/>
        <dbReference type="ChEBI" id="CHEBI:456216"/>
        <dbReference type="EC" id="5.6.2.4"/>
    </reaction>
</comment>
<keyword evidence="14" id="KW-1185">Reference proteome</keyword>
<accession>A0A160SX39</accession>
<dbReference type="STRING" id="98804.BTSPAZIEG_0409"/>
<evidence type="ECO:0000259" key="11">
    <source>
        <dbReference type="PROSITE" id="PS51198"/>
    </source>
</evidence>
<dbReference type="GO" id="GO:0003677">
    <property type="term" value="F:DNA binding"/>
    <property type="evidence" value="ECO:0007669"/>
    <property type="project" value="InterPro"/>
</dbReference>
<dbReference type="InterPro" id="IPR000212">
    <property type="entry name" value="DNA_helicase_UvrD/REP"/>
</dbReference>
<dbReference type="RefSeq" id="WP_075472990.1">
    <property type="nucleotide sequence ID" value="NZ_CP135003.1"/>
</dbReference>
<dbReference type="AlphaFoldDB" id="A0A160SX39"/>
<evidence type="ECO:0000256" key="3">
    <source>
        <dbReference type="ARBA" id="ARBA00022801"/>
    </source>
</evidence>
<keyword evidence="2 10" id="KW-0547">Nucleotide-binding</keyword>
<comment type="catalytic activity">
    <reaction evidence="7">
        <text>Couples ATP hydrolysis with the unwinding of duplex DNA by translocating in the 3'-5' direction.</text>
        <dbReference type="EC" id="5.6.2.4"/>
    </reaction>
</comment>
<evidence type="ECO:0000256" key="10">
    <source>
        <dbReference type="PROSITE-ProRule" id="PRU00560"/>
    </source>
</evidence>
<dbReference type="GO" id="GO:0043138">
    <property type="term" value="F:3'-5' DNA helicase activity"/>
    <property type="evidence" value="ECO:0007669"/>
    <property type="project" value="UniProtKB-EC"/>
</dbReference>
<dbReference type="PATRIC" id="fig|98804.3.peg.379"/>
<dbReference type="Pfam" id="PF00580">
    <property type="entry name" value="UvrD-helicase"/>
    <property type="match status" value="1"/>
</dbReference>
<dbReference type="PANTHER" id="PTHR11070">
    <property type="entry name" value="UVRD / RECB / PCRA DNA HELICASE FAMILY MEMBER"/>
    <property type="match status" value="1"/>
</dbReference>
<protein>
    <recommendedName>
        <fullName evidence="8">DNA 3'-5' helicase</fullName>
        <ecNumber evidence="8">5.6.2.4</ecNumber>
    </recommendedName>
</protein>
<comment type="similarity">
    <text evidence="1">Belongs to the helicase family. UvrD subfamily.</text>
</comment>
<dbReference type="Proteomes" id="UP000243633">
    <property type="component" value="Chromosome 1"/>
</dbReference>
<dbReference type="Gene3D" id="3.40.50.300">
    <property type="entry name" value="P-loop containing nucleotide triphosphate hydrolases"/>
    <property type="match status" value="2"/>
</dbReference>
<sequence length="653" mass="77614">MKLNLIQKQAIKHVIGPCLILAGAGSGKTSVIINKIIELIKICHYHPKTIITVTFTNKAAYEIKNRLKKKLTSFELNTLVISTFHSLGMKIIYQEYHLLHIKKNFTLLNESDQFKILKEIFFFSIKPKKKILKKILFKISYWKQKLLQVKDLKKKKYEKSEQIFIFYYSKYEKYLKLHNMLDFDDLILLPTLLLKNNLTVQLKWRKKIQYILIDEYQDTNISQYELMKTLINVPSNFTIVGDNDQSIYSWRGAQQKIFFLLKKDFPALKTIKMEQNYRSSQCILKAANSLISNNPIFLKKKLFSNLKYGPQIYLFEAESEFEEAKQIINFIYTHKNTYNLKYFEYAILYRNRYQSKVIETELISHNIPYTLNNEQSFFEKLEIKDLLAYLRLVLNSSDDLAFLRIINVPRRRVGINTVLKLKEISLKYNLNLLNTCIFKNLLLFFNYKTVLILNNFFKWIFNLKKILKKTPEKILDIIICDINYLEWTKKRLKDLDLFKIAVNNINFLKNWLLRNLLNTQNKSSSYFSDIIARLVCGENLDDLHQESNKSNTLQLMTLHSSKGLEFSVVCIIGLEEGILPHKKSILLKNIVEERRLLYVGMTRAKMQLFLSFCKKRYFFGEILKMLPSRFLNELPKNDIFWHKKKYINSNFFF</sequence>
<proteinExistence type="inferred from homology"/>
<keyword evidence="4 10" id="KW-0347">Helicase</keyword>
<dbReference type="GO" id="GO:0000725">
    <property type="term" value="P:recombinational repair"/>
    <property type="evidence" value="ECO:0007669"/>
    <property type="project" value="TreeGrafter"/>
</dbReference>
<dbReference type="CDD" id="cd17932">
    <property type="entry name" value="DEXQc_UvrD"/>
    <property type="match status" value="1"/>
</dbReference>
<evidence type="ECO:0000256" key="1">
    <source>
        <dbReference type="ARBA" id="ARBA00009922"/>
    </source>
</evidence>
<dbReference type="Pfam" id="PF13361">
    <property type="entry name" value="UvrD_C"/>
    <property type="match status" value="1"/>
</dbReference>
<dbReference type="PANTHER" id="PTHR11070:SF64">
    <property type="entry name" value="ATP-DEPENDENT DNA HELICASE REP"/>
    <property type="match status" value="1"/>
</dbReference>
<dbReference type="Gene3D" id="1.10.10.160">
    <property type="match status" value="1"/>
</dbReference>
<evidence type="ECO:0000256" key="6">
    <source>
        <dbReference type="ARBA" id="ARBA00023235"/>
    </source>
</evidence>